<dbReference type="OrthoDB" id="93800at2157"/>
<dbReference type="AlphaFoldDB" id="A0A284VTP3"/>
<dbReference type="EMBL" id="FZMP01000228">
    <property type="protein sequence ID" value="SNQ62558.1"/>
    <property type="molecule type" value="Genomic_DNA"/>
</dbReference>
<evidence type="ECO:0000313" key="1">
    <source>
        <dbReference type="EMBL" id="SNQ62558.1"/>
    </source>
</evidence>
<keyword evidence="2" id="KW-1185">Reference proteome</keyword>
<dbReference type="Proteomes" id="UP000218615">
    <property type="component" value="Unassembled WGS sequence"/>
</dbReference>
<evidence type="ECO:0000313" key="2">
    <source>
        <dbReference type="Proteomes" id="UP000218615"/>
    </source>
</evidence>
<name>A0A284VTP3_9EURY</name>
<accession>A0A284VTP3</accession>
<dbReference type="Pfam" id="PF03683">
    <property type="entry name" value="UPF0175"/>
    <property type="match status" value="1"/>
</dbReference>
<dbReference type="RefSeq" id="WP_218838058.1">
    <property type="nucleotide sequence ID" value="NZ_FZMP01000228.1"/>
</dbReference>
<protein>
    <submittedName>
        <fullName evidence="1">Uncharacterized protein</fullName>
    </submittedName>
</protein>
<dbReference type="InterPro" id="IPR005368">
    <property type="entry name" value="UPF0175"/>
</dbReference>
<reference evidence="2" key="1">
    <citation type="submission" date="2017-06" db="EMBL/GenBank/DDBJ databases">
        <authorList>
            <person name="Cremers G."/>
        </authorList>
    </citation>
    <scope>NUCLEOTIDE SEQUENCE [LARGE SCALE GENOMIC DNA]</scope>
</reference>
<sequence length="99" mass="11070">MPDISITAPEDIENKINMLAAGFHMDRSAVIRSIIDIGMRQKLIEYSLNQYMQKKVSLGKAAEIAGISIREMLDILNEKGIPLHISKKSILEDFEAAVQ</sequence>
<gene>
    <name evidence="1" type="ORF">MNV_790003</name>
</gene>
<proteinExistence type="predicted"/>
<dbReference type="STRING" id="1392998.ANME2D_02432"/>
<organism evidence="1 2">
    <name type="scientific">Candidatus Methanoperedens nitratireducens</name>
    <dbReference type="NCBI Taxonomy" id="1392998"/>
    <lineage>
        <taxon>Archaea</taxon>
        <taxon>Methanobacteriati</taxon>
        <taxon>Methanobacteriota</taxon>
        <taxon>Stenosarchaea group</taxon>
        <taxon>Methanomicrobia</taxon>
        <taxon>Methanosarcinales</taxon>
        <taxon>ANME-2 cluster</taxon>
        <taxon>Candidatus Methanoperedentaceae</taxon>
        <taxon>Candidatus Methanoperedens</taxon>
    </lineage>
</organism>